<dbReference type="Proteomes" id="UP000476064">
    <property type="component" value="Chromosome"/>
</dbReference>
<gene>
    <name evidence="4" type="ORF">GXP70_23125</name>
</gene>
<dbReference type="RefSeq" id="WP_162359016.1">
    <property type="nucleotide sequence ID" value="NZ_CP048209.1"/>
</dbReference>
<dbReference type="EMBL" id="CP048209">
    <property type="protein sequence ID" value="QHT62584.1"/>
    <property type="molecule type" value="Genomic_DNA"/>
</dbReference>
<dbReference type="InterPro" id="IPR058780">
    <property type="entry name" value="YhfM-like_dom"/>
</dbReference>
<dbReference type="KEGG" id="plyc:GXP70_23125"/>
<keyword evidence="5" id="KW-1185">Reference proteome</keyword>
<dbReference type="PROSITE" id="PS51257">
    <property type="entry name" value="PROKAR_LIPOPROTEIN"/>
    <property type="match status" value="1"/>
</dbReference>
<evidence type="ECO:0000313" key="5">
    <source>
        <dbReference type="Proteomes" id="UP000476064"/>
    </source>
</evidence>
<feature type="chain" id="PRO_5039641930" evidence="2">
    <location>
        <begin position="23"/>
        <end position="275"/>
    </location>
</feature>
<organism evidence="4 5">
    <name type="scientific">Paenibacillus lycopersici</name>
    <dbReference type="NCBI Taxonomy" id="2704462"/>
    <lineage>
        <taxon>Bacteria</taxon>
        <taxon>Bacillati</taxon>
        <taxon>Bacillota</taxon>
        <taxon>Bacilli</taxon>
        <taxon>Bacillales</taxon>
        <taxon>Paenibacillaceae</taxon>
        <taxon>Paenibacillus</taxon>
    </lineage>
</organism>
<evidence type="ECO:0000259" key="3">
    <source>
        <dbReference type="Pfam" id="PF26353"/>
    </source>
</evidence>
<feature type="domain" description="YhfM-like" evidence="3">
    <location>
        <begin position="72"/>
        <end position="157"/>
    </location>
</feature>
<accession>A0A6C0G516</accession>
<name>A0A6C0G516_9BACL</name>
<dbReference type="InterPro" id="IPR025372">
    <property type="entry name" value="DUF4362"/>
</dbReference>
<feature type="signal peptide" evidence="2">
    <location>
        <begin position="1"/>
        <end position="22"/>
    </location>
</feature>
<evidence type="ECO:0000256" key="1">
    <source>
        <dbReference type="SAM" id="MobiDB-lite"/>
    </source>
</evidence>
<dbReference type="Pfam" id="PF26353">
    <property type="entry name" value="YhfM"/>
    <property type="match status" value="1"/>
</dbReference>
<dbReference type="Pfam" id="PF14275">
    <property type="entry name" value="DUF4362"/>
    <property type="match status" value="1"/>
</dbReference>
<proteinExistence type="predicted"/>
<sequence>MRIVTIMLGAALLLGVAGCGNGQGKNGPAHAKAAAEQTADAPGQAAAESKAEQAIVSRSVGFGKVNPAPYGRFAEPRQIDAFAEAIQSAEQIQGVLDVAQPDYDVVLQHDGKRQDIHLWLDTRSEHGMFTYVSDTGTGYRLTTGSTRELMELIWGIRYDSKQAAANGDIVNLIGRIENPATWERFMQNVKSGGSDAVQVVHYTIEGDPIFDDLSFDGRTIAHRFDNTHDAYGSPAKRLEYCQSIEEMKTEKGTVYTLAACGEDGKRSETFQLSIR</sequence>
<reference evidence="4 5" key="1">
    <citation type="submission" date="2020-01" db="EMBL/GenBank/DDBJ databases">
        <title>Paenibacillus sp. nov., isolated from tomato rhizosphere.</title>
        <authorList>
            <person name="Weon H.-Y."/>
            <person name="Lee S.A."/>
        </authorList>
    </citation>
    <scope>NUCLEOTIDE SEQUENCE [LARGE SCALE GENOMIC DNA]</scope>
    <source>
        <strain evidence="4 5">12200R-189</strain>
    </source>
</reference>
<protein>
    <submittedName>
        <fullName evidence="4">DUF4362 domain-containing protein</fullName>
    </submittedName>
</protein>
<keyword evidence="2" id="KW-0732">Signal</keyword>
<evidence type="ECO:0000313" key="4">
    <source>
        <dbReference type="EMBL" id="QHT62584.1"/>
    </source>
</evidence>
<feature type="region of interest" description="Disordered" evidence="1">
    <location>
        <begin position="25"/>
        <end position="47"/>
    </location>
</feature>
<dbReference type="AlphaFoldDB" id="A0A6C0G516"/>
<evidence type="ECO:0000256" key="2">
    <source>
        <dbReference type="SAM" id="SignalP"/>
    </source>
</evidence>